<reference evidence="2" key="1">
    <citation type="submission" date="2015-04" db="UniProtKB">
        <authorList>
            <consortium name="EnsemblPlants"/>
        </authorList>
    </citation>
    <scope>IDENTIFICATION</scope>
</reference>
<dbReference type="HOGENOM" id="CLU_1274038_0_0_1"/>
<reference evidence="2" key="2">
    <citation type="submission" date="2018-05" db="EMBL/GenBank/DDBJ databases">
        <title>OpunRS2 (Oryza punctata Reference Sequence Version 2).</title>
        <authorList>
            <person name="Zhang J."/>
            <person name="Kudrna D."/>
            <person name="Lee S."/>
            <person name="Talag J."/>
            <person name="Welchert J."/>
            <person name="Wing R.A."/>
        </authorList>
    </citation>
    <scope>NUCLEOTIDE SEQUENCE [LARGE SCALE GENOMIC DNA]</scope>
</reference>
<accession>A0A0E0LQU4</accession>
<dbReference type="EnsemblPlants" id="OPUNC08G01620.1">
    <property type="protein sequence ID" value="OPUNC08G01620.1"/>
    <property type="gene ID" value="OPUNC08G01620"/>
</dbReference>
<dbReference type="Gramene" id="OPUNC08G01620.1">
    <property type="protein sequence ID" value="OPUNC08G01620.1"/>
    <property type="gene ID" value="OPUNC08G01620"/>
</dbReference>
<name>A0A0E0LQU4_ORYPU</name>
<keyword evidence="3" id="KW-1185">Reference proteome</keyword>
<feature type="region of interest" description="Disordered" evidence="1">
    <location>
        <begin position="141"/>
        <end position="192"/>
    </location>
</feature>
<dbReference type="AlphaFoldDB" id="A0A0E0LQU4"/>
<evidence type="ECO:0000256" key="1">
    <source>
        <dbReference type="SAM" id="MobiDB-lite"/>
    </source>
</evidence>
<proteinExistence type="predicted"/>
<evidence type="ECO:0008006" key="4">
    <source>
        <dbReference type="Google" id="ProtNLM"/>
    </source>
</evidence>
<protein>
    <recommendedName>
        <fullName evidence="4">DUF834 domain-containing protein</fullName>
    </recommendedName>
</protein>
<sequence length="217" mass="22999">MAIIADHEILVAHSVRWCERGRRVEHGASLVEQWLEGRRSSLATAAGGEAEEKYVASSGEAVHYLLAATAAVAAEFFLVVHHVGDVVSVAESAETRELDVGPSAVPASRVGDAAVVGDGRRRELSRRRVRREHNLVAGERIHEGDIEVDEGDPAVAGADAAPRPPRRDQDGGEAMVESNGDPGGQAPGGEAEAFAVVVVEDEKRRRGRGEGGARPRV</sequence>
<organism evidence="2">
    <name type="scientific">Oryza punctata</name>
    <name type="common">Red rice</name>
    <dbReference type="NCBI Taxonomy" id="4537"/>
    <lineage>
        <taxon>Eukaryota</taxon>
        <taxon>Viridiplantae</taxon>
        <taxon>Streptophyta</taxon>
        <taxon>Embryophyta</taxon>
        <taxon>Tracheophyta</taxon>
        <taxon>Spermatophyta</taxon>
        <taxon>Magnoliopsida</taxon>
        <taxon>Liliopsida</taxon>
        <taxon>Poales</taxon>
        <taxon>Poaceae</taxon>
        <taxon>BOP clade</taxon>
        <taxon>Oryzoideae</taxon>
        <taxon>Oryzeae</taxon>
        <taxon>Oryzinae</taxon>
        <taxon>Oryza</taxon>
    </lineage>
</organism>
<evidence type="ECO:0000313" key="3">
    <source>
        <dbReference type="Proteomes" id="UP000026962"/>
    </source>
</evidence>
<evidence type="ECO:0000313" key="2">
    <source>
        <dbReference type="EnsemblPlants" id="OPUNC08G01620.1"/>
    </source>
</evidence>
<dbReference type="Proteomes" id="UP000026962">
    <property type="component" value="Chromosome 8"/>
</dbReference>